<dbReference type="EMBL" id="JAVREH010000063">
    <property type="protein sequence ID" value="MDT0263993.1"/>
    <property type="molecule type" value="Genomic_DNA"/>
</dbReference>
<gene>
    <name evidence="3" type="ORF">RM423_21700</name>
</gene>
<dbReference type="Pfam" id="PF01370">
    <property type="entry name" value="Epimerase"/>
    <property type="match status" value="1"/>
</dbReference>
<dbReference type="PANTHER" id="PTHR48079">
    <property type="entry name" value="PROTEIN YEEZ"/>
    <property type="match status" value="1"/>
</dbReference>
<evidence type="ECO:0000256" key="1">
    <source>
        <dbReference type="SAM" id="MobiDB-lite"/>
    </source>
</evidence>
<dbReference type="CDD" id="cd05262">
    <property type="entry name" value="SDR_a7"/>
    <property type="match status" value="1"/>
</dbReference>
<dbReference type="Gene3D" id="3.40.50.720">
    <property type="entry name" value="NAD(P)-binding Rossmann-like Domain"/>
    <property type="match status" value="1"/>
</dbReference>
<dbReference type="SUPFAM" id="SSF51735">
    <property type="entry name" value="NAD(P)-binding Rossmann-fold domains"/>
    <property type="match status" value="1"/>
</dbReference>
<dbReference type="Proteomes" id="UP001183176">
    <property type="component" value="Unassembled WGS sequence"/>
</dbReference>
<dbReference type="PANTHER" id="PTHR48079:SF6">
    <property type="entry name" value="NAD(P)-BINDING DOMAIN-CONTAINING PROTEIN-RELATED"/>
    <property type="match status" value="1"/>
</dbReference>
<evidence type="ECO:0000313" key="3">
    <source>
        <dbReference type="EMBL" id="MDT0263993.1"/>
    </source>
</evidence>
<keyword evidence="4" id="KW-1185">Reference proteome</keyword>
<feature type="domain" description="NAD-dependent epimerase/dehydratase" evidence="2">
    <location>
        <begin position="16"/>
        <end position="211"/>
    </location>
</feature>
<evidence type="ECO:0000259" key="2">
    <source>
        <dbReference type="Pfam" id="PF01370"/>
    </source>
</evidence>
<dbReference type="InterPro" id="IPR001509">
    <property type="entry name" value="Epimerase_deHydtase"/>
</dbReference>
<proteinExistence type="predicted"/>
<feature type="region of interest" description="Disordered" evidence="1">
    <location>
        <begin position="116"/>
        <end position="138"/>
    </location>
</feature>
<protein>
    <submittedName>
        <fullName evidence="3">SDR family oxidoreductase</fullName>
    </submittedName>
</protein>
<organism evidence="3 4">
    <name type="scientific">Jatrophihabitans lederbergiae</name>
    <dbReference type="NCBI Taxonomy" id="3075547"/>
    <lineage>
        <taxon>Bacteria</taxon>
        <taxon>Bacillati</taxon>
        <taxon>Actinomycetota</taxon>
        <taxon>Actinomycetes</taxon>
        <taxon>Jatrophihabitantales</taxon>
        <taxon>Jatrophihabitantaceae</taxon>
        <taxon>Jatrophihabitans</taxon>
    </lineage>
</organism>
<name>A0ABU2JIB0_9ACTN</name>
<dbReference type="InterPro" id="IPR036291">
    <property type="entry name" value="NAD(P)-bd_dom_sf"/>
</dbReference>
<sequence length="297" mass="30786">MFSSLEHQAGSVPPRVDELLGAGHDVVGLARSDASSASLEAKGAQGRRGDLDDLDSIRSGAQDADAVVHLANKHDFENPEASNKAERDAVNAIGAVLAGSNRPFLLASGVTGVVQGRPATEEDPSPFHGPDSPRGGSENLALEYAQRGVHTVSVRFAPTVHGDGDHGFMAALVGVARERGVAGYVGDGSNRWSAVHRSDAGRVVRLGLEKAPAGAVLHAVGEQGVPGRQIAEAIGRGLNVPVASIAPDDAFGHFGWVRMFFAADIPAQSTITQELLGWAPTGPTLIDDLDGGSYFRA</sequence>
<reference evidence="4" key="1">
    <citation type="submission" date="2023-07" db="EMBL/GenBank/DDBJ databases">
        <title>30 novel species of actinomycetes from the DSMZ collection.</title>
        <authorList>
            <person name="Nouioui I."/>
        </authorList>
    </citation>
    <scope>NUCLEOTIDE SEQUENCE [LARGE SCALE GENOMIC DNA]</scope>
    <source>
        <strain evidence="4">DSM 44399</strain>
    </source>
</reference>
<accession>A0ABU2JIB0</accession>
<comment type="caution">
    <text evidence="3">The sequence shown here is derived from an EMBL/GenBank/DDBJ whole genome shotgun (WGS) entry which is preliminary data.</text>
</comment>
<dbReference type="InterPro" id="IPR051783">
    <property type="entry name" value="NAD(P)-dependent_oxidoreduct"/>
</dbReference>
<evidence type="ECO:0000313" key="4">
    <source>
        <dbReference type="Proteomes" id="UP001183176"/>
    </source>
</evidence>
<feature type="region of interest" description="Disordered" evidence="1">
    <location>
        <begin position="33"/>
        <end position="52"/>
    </location>
</feature>